<gene>
    <name evidence="6" type="ORF">SAMN03097708_03028</name>
</gene>
<evidence type="ECO:0000256" key="3">
    <source>
        <dbReference type="SAM" id="SignalP"/>
    </source>
</evidence>
<evidence type="ECO:0000313" key="7">
    <source>
        <dbReference type="Proteomes" id="UP000199648"/>
    </source>
</evidence>
<sequence>MRQQWAYAIAALVFLISTSFAVLAQESEETSSTYTDRGADRCLKCHDEFSEFPVMDIFKTKHAETSDPRTPFAKLQCETCHGPGSEHADMSIDDEEEERPPIRDFGHRGAETPVAEQNAVCLSCHDDRHRNDWRGSAHQTGQVACADCHQIHTTHDRVLTPSEEPQVCFQCHTRERSESYRASSHPLRYGSMSCGSCHEPHGSLTESMLRRSTLNQTCYECHAEKRGPFLWEHAPVSEDCAHCHQPHGSNHPALLTQRAPLLCQRCHSQAGHPSIAFTGDLTSGASPTAGMLLGQSCMNCHSQVHGSNHPSGVNLKR</sequence>
<dbReference type="OrthoDB" id="9814800at2"/>
<evidence type="ECO:0000256" key="1">
    <source>
        <dbReference type="ARBA" id="ARBA00022729"/>
    </source>
</evidence>
<evidence type="ECO:0000313" key="6">
    <source>
        <dbReference type="EMBL" id="SCZ66838.1"/>
    </source>
</evidence>
<dbReference type="NCBIfam" id="TIGR01905">
    <property type="entry name" value="paired_CXXCH_1"/>
    <property type="match status" value="2"/>
</dbReference>
<dbReference type="InterPro" id="IPR053875">
    <property type="entry name" value="Cytochrom_c_NrfB-like_dom"/>
</dbReference>
<dbReference type="Gene3D" id="1.10.1130.10">
    <property type="entry name" value="Flavocytochrome C3, Chain A"/>
    <property type="match status" value="1"/>
</dbReference>
<dbReference type="Pfam" id="PF22678">
    <property type="entry name" value="Cytochrom_c_NrfB-like"/>
    <property type="match status" value="1"/>
</dbReference>
<organism evidence="6 7">
    <name type="scientific">Thiohalomonas denitrificans</name>
    <dbReference type="NCBI Taxonomy" id="415747"/>
    <lineage>
        <taxon>Bacteria</taxon>
        <taxon>Pseudomonadati</taxon>
        <taxon>Pseudomonadota</taxon>
        <taxon>Gammaproteobacteria</taxon>
        <taxon>Thiohalomonadales</taxon>
        <taxon>Thiohalomonadaceae</taxon>
        <taxon>Thiohalomonas</taxon>
    </lineage>
</organism>
<dbReference type="InterPro" id="IPR010177">
    <property type="entry name" value="Paired_CXXCH_1"/>
</dbReference>
<feature type="signal peptide" evidence="3">
    <location>
        <begin position="1"/>
        <end position="24"/>
    </location>
</feature>
<dbReference type="AlphaFoldDB" id="A0A1G5QZ14"/>
<dbReference type="NCBIfam" id="TIGR03508">
    <property type="entry name" value="decahem_SO"/>
    <property type="match status" value="1"/>
</dbReference>
<reference evidence="6 7" key="1">
    <citation type="submission" date="2016-10" db="EMBL/GenBank/DDBJ databases">
        <authorList>
            <person name="de Groot N.N."/>
        </authorList>
    </citation>
    <scope>NUCLEOTIDE SEQUENCE [LARGE SCALE GENOMIC DNA]</scope>
    <source>
        <strain evidence="6 7">HLD2</strain>
    </source>
</reference>
<evidence type="ECO:0000256" key="2">
    <source>
        <dbReference type="SAM" id="MobiDB-lite"/>
    </source>
</evidence>
<feature type="domain" description="Doubled CXXCH motif" evidence="4">
    <location>
        <begin position="233"/>
        <end position="270"/>
    </location>
</feature>
<dbReference type="InterPro" id="IPR051829">
    <property type="entry name" value="Multiheme_Cytochr_ET"/>
</dbReference>
<dbReference type="InterPro" id="IPR020015">
    <property type="entry name" value="Decahaem_cyt-c_DmsE"/>
</dbReference>
<name>A0A1G5QZ14_9GAMM</name>
<keyword evidence="1 3" id="KW-0732">Signal</keyword>
<dbReference type="Gene3D" id="3.90.10.10">
    <property type="entry name" value="Cytochrome C3"/>
    <property type="match status" value="1"/>
</dbReference>
<dbReference type="Pfam" id="PF09699">
    <property type="entry name" value="Paired_CXXCH_1"/>
    <property type="match status" value="2"/>
</dbReference>
<dbReference type="STRING" id="415747.SAMN03097708_03028"/>
<feature type="domain" description="Cytochrome c-type protein NrfB-like" evidence="5">
    <location>
        <begin position="77"/>
        <end position="163"/>
    </location>
</feature>
<keyword evidence="7" id="KW-1185">Reference proteome</keyword>
<dbReference type="RefSeq" id="WP_092998837.1">
    <property type="nucleotide sequence ID" value="NZ_FMWD01000012.1"/>
</dbReference>
<dbReference type="PANTHER" id="PTHR35038">
    <property type="entry name" value="DISSIMILATORY SULFITE REDUCTASE SIRA"/>
    <property type="match status" value="1"/>
</dbReference>
<feature type="domain" description="Doubled CXXCH motif" evidence="4">
    <location>
        <begin position="192"/>
        <end position="226"/>
    </location>
</feature>
<dbReference type="EMBL" id="FMWD01000012">
    <property type="protein sequence ID" value="SCZ66838.1"/>
    <property type="molecule type" value="Genomic_DNA"/>
</dbReference>
<feature type="region of interest" description="Disordered" evidence="2">
    <location>
        <begin position="82"/>
        <end position="103"/>
    </location>
</feature>
<dbReference type="GO" id="GO:0016491">
    <property type="term" value="F:oxidoreductase activity"/>
    <property type="evidence" value="ECO:0007669"/>
    <property type="project" value="TreeGrafter"/>
</dbReference>
<protein>
    <submittedName>
        <fullName evidence="6">Decaheme c-type cytochrome, DmsE family</fullName>
    </submittedName>
</protein>
<dbReference type="Proteomes" id="UP000199648">
    <property type="component" value="Unassembled WGS sequence"/>
</dbReference>
<accession>A0A1G5QZ14</accession>
<dbReference type="PANTHER" id="PTHR35038:SF6">
    <property type="entry name" value="SURFACE LOCALIZED DECAHEME CYTOCHROME C LIPOPROTEIN"/>
    <property type="match status" value="1"/>
</dbReference>
<evidence type="ECO:0000259" key="5">
    <source>
        <dbReference type="Pfam" id="PF22678"/>
    </source>
</evidence>
<proteinExistence type="predicted"/>
<dbReference type="SUPFAM" id="SSF48695">
    <property type="entry name" value="Multiheme cytochromes"/>
    <property type="match status" value="1"/>
</dbReference>
<feature type="chain" id="PRO_5011568417" evidence="3">
    <location>
        <begin position="25"/>
        <end position="317"/>
    </location>
</feature>
<dbReference type="InterPro" id="IPR036280">
    <property type="entry name" value="Multihaem_cyt_sf"/>
</dbReference>
<evidence type="ECO:0000259" key="4">
    <source>
        <dbReference type="Pfam" id="PF09699"/>
    </source>
</evidence>